<keyword evidence="4" id="KW-0671">Queuosine biosynthesis</keyword>
<dbReference type="InterPro" id="IPR042118">
    <property type="entry name" value="QueA_dom1"/>
</dbReference>
<evidence type="ECO:0000256" key="4">
    <source>
        <dbReference type="ARBA" id="ARBA00022785"/>
    </source>
</evidence>
<keyword evidence="2 5" id="KW-0808">Transferase</keyword>
<evidence type="ECO:0000313" key="6">
    <source>
        <dbReference type="Proteomes" id="UP000229370"/>
    </source>
</evidence>
<evidence type="ECO:0000256" key="3">
    <source>
        <dbReference type="ARBA" id="ARBA00022691"/>
    </source>
</evidence>
<keyword evidence="5" id="KW-0413">Isomerase</keyword>
<dbReference type="PANTHER" id="PTHR30307:SF0">
    <property type="entry name" value="S-ADENOSYLMETHIONINE:TRNA RIBOSYLTRANSFERASE-ISOMERASE"/>
    <property type="match status" value="1"/>
</dbReference>
<proteinExistence type="predicted"/>
<name>A0A2M8GNC6_9BACT</name>
<dbReference type="NCBIfam" id="TIGR00113">
    <property type="entry name" value="queA"/>
    <property type="match status" value="1"/>
</dbReference>
<comment type="caution">
    <text evidence="5">The sequence shown here is derived from an EMBL/GenBank/DDBJ whole genome shotgun (WGS) entry which is preliminary data.</text>
</comment>
<protein>
    <submittedName>
        <fullName evidence="5">tRNA preQ1(34) S-adenosylmethionine ribosyltransferase-isomerase QueA</fullName>
    </submittedName>
</protein>
<dbReference type="Pfam" id="PF02547">
    <property type="entry name" value="Queuosine_synth"/>
    <property type="match status" value="1"/>
</dbReference>
<gene>
    <name evidence="5" type="ORF">CO007_01710</name>
</gene>
<sequence>MMVDWQNFDYFLPKKNLALSPAVPRESSKIFIYNTKKDKIIFDRFYNLGKYLPKNSFLVLNNTKVLPARVELRKSTGGKVIVLLLINELGNFIKAMVDRKVNIGDKLFIDNKYYFSVIDQKEKIFYLKFNGNRLWLLNKLTEIGKTPVPLYLRKTPLTEKELRRKYQTIFARAPVGARLSSVAAPTASLHFTNRVFKKLKRQGIEKYFITLHVGLGTFAPITDKNLKEKKLHEEYFEVDEETLHYINIMKSKEKKLVAVGTTVTRTLESLKLKVKSQKSKMKVKSQNLETRIFDKTNLFIFPPFDFKMVDILITNFHLPKSSLMMLVEAFLQFKKSRRKLINLYKIATEKNFRFYSFGDAMMIK</sequence>
<dbReference type="Proteomes" id="UP000229370">
    <property type="component" value="Unassembled WGS sequence"/>
</dbReference>
<dbReference type="SUPFAM" id="SSF111337">
    <property type="entry name" value="QueA-like"/>
    <property type="match status" value="1"/>
</dbReference>
<dbReference type="GO" id="GO:0008616">
    <property type="term" value="P:tRNA queuosine(34) biosynthetic process"/>
    <property type="evidence" value="ECO:0007669"/>
    <property type="project" value="UniProtKB-KW"/>
</dbReference>
<dbReference type="Gene3D" id="2.40.10.240">
    <property type="entry name" value="QueA-like"/>
    <property type="match status" value="1"/>
</dbReference>
<evidence type="ECO:0000313" key="5">
    <source>
        <dbReference type="EMBL" id="PJC82042.1"/>
    </source>
</evidence>
<dbReference type="AlphaFoldDB" id="A0A2M8GNC6"/>
<dbReference type="NCBIfam" id="NF001140">
    <property type="entry name" value="PRK00147.1"/>
    <property type="match status" value="1"/>
</dbReference>
<dbReference type="InterPro" id="IPR003699">
    <property type="entry name" value="QueA"/>
</dbReference>
<dbReference type="PANTHER" id="PTHR30307">
    <property type="entry name" value="S-ADENOSYLMETHIONINE:TRNA RIBOSYLTRANSFERASE-ISOMERASE"/>
    <property type="match status" value="1"/>
</dbReference>
<dbReference type="InterPro" id="IPR036100">
    <property type="entry name" value="QueA_sf"/>
</dbReference>
<keyword evidence="1" id="KW-0963">Cytoplasm</keyword>
<accession>A0A2M8GNC6</accession>
<evidence type="ECO:0000256" key="1">
    <source>
        <dbReference type="ARBA" id="ARBA00022490"/>
    </source>
</evidence>
<reference evidence="6" key="1">
    <citation type="submission" date="2017-09" db="EMBL/GenBank/DDBJ databases">
        <title>Depth-based differentiation of microbial function through sediment-hosted aquifers and enrichment of novel symbionts in the deep terrestrial subsurface.</title>
        <authorList>
            <person name="Probst A.J."/>
            <person name="Ladd B."/>
            <person name="Jarett J.K."/>
            <person name="Geller-Mcgrath D.E."/>
            <person name="Sieber C.M.K."/>
            <person name="Emerson J.B."/>
            <person name="Anantharaman K."/>
            <person name="Thomas B.C."/>
            <person name="Malmstrom R."/>
            <person name="Stieglmeier M."/>
            <person name="Klingl A."/>
            <person name="Woyke T."/>
            <person name="Ryan C.M."/>
            <person name="Banfield J.F."/>
        </authorList>
    </citation>
    <scope>NUCLEOTIDE SEQUENCE [LARGE SCALE GENOMIC DNA]</scope>
</reference>
<dbReference type="Gene3D" id="3.40.1780.10">
    <property type="entry name" value="QueA-like"/>
    <property type="match status" value="1"/>
</dbReference>
<dbReference type="EMBL" id="PFQK01000032">
    <property type="protein sequence ID" value="PJC82042.1"/>
    <property type="molecule type" value="Genomic_DNA"/>
</dbReference>
<keyword evidence="3" id="KW-0949">S-adenosyl-L-methionine</keyword>
<dbReference type="GO" id="GO:0051075">
    <property type="term" value="F:S-adenosylmethionine:tRNA ribosyltransferase-isomerase activity"/>
    <property type="evidence" value="ECO:0007669"/>
    <property type="project" value="TreeGrafter"/>
</dbReference>
<organism evidence="5 6">
    <name type="scientific">Candidatus Roizmanbacteria bacterium CG_4_8_14_3_um_filter_36_10</name>
    <dbReference type="NCBI Taxonomy" id="1974834"/>
    <lineage>
        <taxon>Bacteria</taxon>
        <taxon>Candidatus Roizmaniibacteriota</taxon>
    </lineage>
</organism>
<dbReference type="InterPro" id="IPR042119">
    <property type="entry name" value="QueA_dom2"/>
</dbReference>
<evidence type="ECO:0000256" key="2">
    <source>
        <dbReference type="ARBA" id="ARBA00022679"/>
    </source>
</evidence>